<keyword evidence="3" id="KW-0788">Thiol protease</keyword>
<protein>
    <submittedName>
        <fullName evidence="6">Class A sortase</fullName>
    </submittedName>
</protein>
<dbReference type="InterPro" id="IPR005754">
    <property type="entry name" value="Sortase"/>
</dbReference>
<feature type="transmembrane region" description="Helical" evidence="5">
    <location>
        <begin position="51"/>
        <end position="69"/>
    </location>
</feature>
<dbReference type="Gene3D" id="2.40.260.10">
    <property type="entry name" value="Sortase"/>
    <property type="match status" value="1"/>
</dbReference>
<keyword evidence="5" id="KW-0472">Membrane</keyword>
<feature type="active site" description="Proton donor/acceptor" evidence="4">
    <location>
        <position position="177"/>
    </location>
</feature>
<dbReference type="Proteomes" id="UP000590460">
    <property type="component" value="Unassembled WGS sequence"/>
</dbReference>
<keyword evidence="2" id="KW-0378">Hydrolase</keyword>
<dbReference type="EMBL" id="JAAXPO010000001">
    <property type="protein sequence ID" value="NKZ17639.1"/>
    <property type="molecule type" value="Genomic_DNA"/>
</dbReference>
<dbReference type="SUPFAM" id="SSF63817">
    <property type="entry name" value="Sortase"/>
    <property type="match status" value="1"/>
</dbReference>
<evidence type="ECO:0000313" key="6">
    <source>
        <dbReference type="EMBL" id="NKZ17639.1"/>
    </source>
</evidence>
<dbReference type="InterPro" id="IPR023365">
    <property type="entry name" value="Sortase_dom-sf"/>
</dbReference>
<dbReference type="RefSeq" id="WP_168675676.1">
    <property type="nucleotide sequence ID" value="NZ_BPKV01000010.1"/>
</dbReference>
<evidence type="ECO:0000256" key="4">
    <source>
        <dbReference type="PIRSR" id="PIRSR605754-1"/>
    </source>
</evidence>
<dbReference type="GO" id="GO:0008234">
    <property type="term" value="F:cysteine-type peptidase activity"/>
    <property type="evidence" value="ECO:0007669"/>
    <property type="project" value="UniProtKB-KW"/>
</dbReference>
<dbReference type="GO" id="GO:0006508">
    <property type="term" value="P:proteolysis"/>
    <property type="evidence" value="ECO:0007669"/>
    <property type="project" value="UniProtKB-KW"/>
</dbReference>
<feature type="transmembrane region" description="Helical" evidence="5">
    <location>
        <begin position="20"/>
        <end position="39"/>
    </location>
</feature>
<keyword evidence="5" id="KW-1133">Transmembrane helix</keyword>
<proteinExistence type="predicted"/>
<feature type="active site" description="Acyl-thioester intermediate" evidence="4">
    <location>
        <position position="256"/>
    </location>
</feature>
<gene>
    <name evidence="6" type="ORF">HF966_00300</name>
</gene>
<keyword evidence="1" id="KW-0645">Protease</keyword>
<organism evidence="6 7">
    <name type="scientific">Leuconostoc holzapfelii</name>
    <dbReference type="NCBI Taxonomy" id="434464"/>
    <lineage>
        <taxon>Bacteria</taxon>
        <taxon>Bacillati</taxon>
        <taxon>Bacillota</taxon>
        <taxon>Bacilli</taxon>
        <taxon>Lactobacillales</taxon>
        <taxon>Lactobacillaceae</taxon>
        <taxon>Leuconostoc</taxon>
    </lineage>
</organism>
<dbReference type="InterPro" id="IPR042007">
    <property type="entry name" value="Sortase_A"/>
</dbReference>
<evidence type="ECO:0000256" key="3">
    <source>
        <dbReference type="ARBA" id="ARBA00022807"/>
    </source>
</evidence>
<keyword evidence="5" id="KW-0812">Transmembrane</keyword>
<dbReference type="AlphaFoldDB" id="A0A846ZDT5"/>
<dbReference type="Pfam" id="PF04203">
    <property type="entry name" value="Sortase"/>
    <property type="match status" value="1"/>
</dbReference>
<comment type="caution">
    <text evidence="6">The sequence shown here is derived from an EMBL/GenBank/DDBJ whole genome shotgun (WGS) entry which is preliminary data.</text>
</comment>
<evidence type="ECO:0000256" key="1">
    <source>
        <dbReference type="ARBA" id="ARBA00022670"/>
    </source>
</evidence>
<evidence type="ECO:0000256" key="5">
    <source>
        <dbReference type="SAM" id="Phobius"/>
    </source>
</evidence>
<evidence type="ECO:0000256" key="2">
    <source>
        <dbReference type="ARBA" id="ARBA00022801"/>
    </source>
</evidence>
<dbReference type="CDD" id="cd06165">
    <property type="entry name" value="Sortase_A"/>
    <property type="match status" value="1"/>
</dbReference>
<reference evidence="6 7" key="1">
    <citation type="submission" date="2020-04" db="EMBL/GenBank/DDBJ databases">
        <title>MicrobeNet Type strains.</title>
        <authorList>
            <person name="Nicholson A.C."/>
        </authorList>
    </citation>
    <scope>NUCLEOTIDE SEQUENCE [LARGE SCALE GENOMIC DNA]</scope>
    <source>
        <strain evidence="6 7">CCUG 54536</strain>
    </source>
</reference>
<evidence type="ECO:0000313" key="7">
    <source>
        <dbReference type="Proteomes" id="UP000590460"/>
    </source>
</evidence>
<accession>A0A846ZDT5</accession>
<name>A0A846ZDT5_9LACO</name>
<sequence length="319" mass="35741">MSLTLTQIFPWQLQPLFFEGGIFAFVLVAVFLGQWGCHYRYKKFRQWFQRALLWACVAALVAVGVDYAYQKNMGHLKDNTLNLVQAQSQRRHNQQADRDKTSRQKIAQMVMRQAQKGLEKQGFVAIPSRYILLPIYNDAYTNQGLDAGADYANRSGVDPLGQQKPVMGQGNYGLAGHNFNDGKTGFSALQESNNRNAPYLKNGRLKGSSWLTGKSVILANATGLYEYEITGQTTVDKTDVNVLNPTDQPSLTIISCLFPSTQYRIVTHAVLKKHETWQAAPQKLIRLFNLRVQNTNAHVNWWNPGVEEGANGDAGGTKK</sequence>